<accession>A0A0E9X4U0</accession>
<sequence length="95" mass="11157">MYISFAILYHVVNVICLSLTKKNKKTKWCLLVFWLLTDLNYTQHNTVNLLYKYIQIYRFHRPLLLFPPNALVHSPSYFALEIFITVVKISGSSSC</sequence>
<dbReference type="EMBL" id="GBXM01011692">
    <property type="protein sequence ID" value="JAH96885.1"/>
    <property type="molecule type" value="Transcribed_RNA"/>
</dbReference>
<reference evidence="1" key="2">
    <citation type="journal article" date="2015" name="Fish Shellfish Immunol.">
        <title>Early steps in the European eel (Anguilla anguilla)-Vibrio vulnificus interaction in the gills: Role of the RtxA13 toxin.</title>
        <authorList>
            <person name="Callol A."/>
            <person name="Pajuelo D."/>
            <person name="Ebbesson L."/>
            <person name="Teles M."/>
            <person name="MacKenzie S."/>
            <person name="Amaro C."/>
        </authorList>
    </citation>
    <scope>NUCLEOTIDE SEQUENCE</scope>
</reference>
<evidence type="ECO:0000313" key="1">
    <source>
        <dbReference type="EMBL" id="JAH96885.1"/>
    </source>
</evidence>
<name>A0A0E9X4U0_ANGAN</name>
<protein>
    <submittedName>
        <fullName evidence="1">Uncharacterized protein</fullName>
    </submittedName>
</protein>
<dbReference type="AlphaFoldDB" id="A0A0E9X4U0"/>
<proteinExistence type="predicted"/>
<organism evidence="1">
    <name type="scientific">Anguilla anguilla</name>
    <name type="common">European freshwater eel</name>
    <name type="synonym">Muraena anguilla</name>
    <dbReference type="NCBI Taxonomy" id="7936"/>
    <lineage>
        <taxon>Eukaryota</taxon>
        <taxon>Metazoa</taxon>
        <taxon>Chordata</taxon>
        <taxon>Craniata</taxon>
        <taxon>Vertebrata</taxon>
        <taxon>Euteleostomi</taxon>
        <taxon>Actinopterygii</taxon>
        <taxon>Neopterygii</taxon>
        <taxon>Teleostei</taxon>
        <taxon>Anguilliformes</taxon>
        <taxon>Anguillidae</taxon>
        <taxon>Anguilla</taxon>
    </lineage>
</organism>
<reference evidence="1" key="1">
    <citation type="submission" date="2014-11" db="EMBL/GenBank/DDBJ databases">
        <authorList>
            <person name="Amaro Gonzalez C."/>
        </authorList>
    </citation>
    <scope>NUCLEOTIDE SEQUENCE</scope>
</reference>